<dbReference type="InterPro" id="IPR011762">
    <property type="entry name" value="COA_CT_N"/>
</dbReference>
<dbReference type="UniPathway" id="UPA00655">
    <property type="reaction ID" value="UER00711"/>
</dbReference>
<dbReference type="RefSeq" id="WP_072336476.1">
    <property type="nucleotide sequence ID" value="NZ_CALUWT010000001.1"/>
</dbReference>
<comment type="catalytic activity">
    <reaction evidence="18">
        <text>N(6)-carboxybiotinyl-L-lysyl-[protein] + acetyl-CoA = N(6)-biotinyl-L-lysyl-[protein] + malonyl-CoA</text>
        <dbReference type="Rhea" id="RHEA:54728"/>
        <dbReference type="Rhea" id="RHEA-COMP:10505"/>
        <dbReference type="Rhea" id="RHEA-COMP:10506"/>
        <dbReference type="ChEBI" id="CHEBI:57288"/>
        <dbReference type="ChEBI" id="CHEBI:57384"/>
        <dbReference type="ChEBI" id="CHEBI:83144"/>
        <dbReference type="ChEBI" id="CHEBI:83145"/>
        <dbReference type="EC" id="2.1.3.15"/>
    </reaction>
</comment>
<dbReference type="InterPro" id="IPR029045">
    <property type="entry name" value="ClpP/crotonase-like_dom_sf"/>
</dbReference>
<name>A0A1K1LH03_9BACT</name>
<dbReference type="OrthoDB" id="9772975at2"/>
<evidence type="ECO:0000256" key="16">
    <source>
        <dbReference type="ARBA" id="ARBA00023160"/>
    </source>
</evidence>
<accession>A0A1K1LH03</accession>
<dbReference type="GO" id="GO:0016743">
    <property type="term" value="F:carboxyl- or carbamoyltransferase activity"/>
    <property type="evidence" value="ECO:0007669"/>
    <property type="project" value="InterPro"/>
</dbReference>
<feature type="domain" description="CoA carboxyltransferase C-terminal" evidence="20">
    <location>
        <begin position="66"/>
        <end position="322"/>
    </location>
</feature>
<comment type="function">
    <text evidence="17">Component of the acetyl coenzyme A carboxylase (ACC) complex. Biotin carboxylase (BC) catalyzes the carboxylation of biotin on its carrier protein (BCCP) and then the CO(2) group is transferred by the transcarboxylase to acetyl-CoA to form malonyl-CoA.</text>
</comment>
<dbReference type="EMBL" id="LT630450">
    <property type="protein sequence ID" value="SFV73999.1"/>
    <property type="molecule type" value="Genomic_DNA"/>
</dbReference>
<dbReference type="EC" id="2.1.3.15" evidence="7"/>
<keyword evidence="14" id="KW-0067">ATP-binding</keyword>
<comment type="similarity">
    <text evidence="5">In the N-terminal section; belongs to the AccD/PCCB family.</text>
</comment>
<organism evidence="21 22">
    <name type="scientific">Desulfovibrio piger</name>
    <dbReference type="NCBI Taxonomy" id="901"/>
    <lineage>
        <taxon>Bacteria</taxon>
        <taxon>Pseudomonadati</taxon>
        <taxon>Thermodesulfobacteriota</taxon>
        <taxon>Desulfovibrionia</taxon>
        <taxon>Desulfovibrionales</taxon>
        <taxon>Desulfovibrionaceae</taxon>
        <taxon>Desulfovibrio</taxon>
    </lineage>
</organism>
<dbReference type="Pfam" id="PF03255">
    <property type="entry name" value="ACCA"/>
    <property type="match status" value="1"/>
</dbReference>
<dbReference type="KEGG" id="dpg:DESPIGER_2177"/>
<comment type="similarity">
    <text evidence="4">In the C-terminal section; belongs to the AccA family.</text>
</comment>
<comment type="subcellular location">
    <subcellularLocation>
        <location evidence="2">Cytoplasm</location>
    </subcellularLocation>
</comment>
<dbReference type="GO" id="GO:0003989">
    <property type="term" value="F:acetyl-CoA carboxylase activity"/>
    <property type="evidence" value="ECO:0007669"/>
    <property type="project" value="InterPro"/>
</dbReference>
<evidence type="ECO:0000256" key="14">
    <source>
        <dbReference type="ARBA" id="ARBA00022840"/>
    </source>
</evidence>
<dbReference type="PRINTS" id="PR01070">
    <property type="entry name" value="ACCCTRFRASEB"/>
</dbReference>
<evidence type="ECO:0000256" key="6">
    <source>
        <dbReference type="ARBA" id="ARBA00011664"/>
    </source>
</evidence>
<evidence type="ECO:0000256" key="17">
    <source>
        <dbReference type="ARBA" id="ARBA00025280"/>
    </source>
</evidence>
<evidence type="ECO:0000313" key="22">
    <source>
        <dbReference type="Proteomes" id="UP000186323"/>
    </source>
</evidence>
<evidence type="ECO:0000259" key="19">
    <source>
        <dbReference type="PROSITE" id="PS50980"/>
    </source>
</evidence>
<evidence type="ECO:0000259" key="20">
    <source>
        <dbReference type="PROSITE" id="PS50989"/>
    </source>
</evidence>
<dbReference type="PANTHER" id="PTHR42853">
    <property type="entry name" value="ACETYL-COENZYME A CARBOXYLASE CARBOXYL TRANSFERASE SUBUNIT ALPHA"/>
    <property type="match status" value="1"/>
</dbReference>
<gene>
    <name evidence="21" type="ORF">DESPIGER_2177</name>
</gene>
<dbReference type="GO" id="GO:0009317">
    <property type="term" value="C:acetyl-CoA carboxylase complex"/>
    <property type="evidence" value="ECO:0007669"/>
    <property type="project" value="InterPro"/>
</dbReference>
<keyword evidence="11 21" id="KW-0808">Transferase</keyword>
<dbReference type="PROSITE" id="PS50989">
    <property type="entry name" value="COA_CT_CTER"/>
    <property type="match status" value="1"/>
</dbReference>
<proteinExistence type="inferred from homology"/>
<evidence type="ECO:0000256" key="9">
    <source>
        <dbReference type="ARBA" id="ARBA00022490"/>
    </source>
</evidence>
<comment type="subunit">
    <text evidence="6">Acetyl-CoA carboxylase is a heterotetramer composed of biotin carboxyl carrier protein (AccB), biotin carboxylase (AccC) and two subunits of ACCase subunit beta/alpha.</text>
</comment>
<evidence type="ECO:0000256" key="3">
    <source>
        <dbReference type="ARBA" id="ARBA00004956"/>
    </source>
</evidence>
<evidence type="ECO:0000256" key="4">
    <source>
        <dbReference type="ARBA" id="ARBA00006276"/>
    </source>
</evidence>
<evidence type="ECO:0000256" key="2">
    <source>
        <dbReference type="ARBA" id="ARBA00004496"/>
    </source>
</evidence>
<evidence type="ECO:0000256" key="10">
    <source>
        <dbReference type="ARBA" id="ARBA00022516"/>
    </source>
</evidence>
<comment type="pathway">
    <text evidence="3">Lipid metabolism; malonyl-CoA biosynthesis; malonyl-CoA from acetyl-CoA: step 1/1.</text>
</comment>
<dbReference type="AlphaFoldDB" id="A0A1K1LH03"/>
<feature type="domain" description="CoA carboxyltransferase N-terminal" evidence="19">
    <location>
        <begin position="490"/>
        <end position="747"/>
    </location>
</feature>
<evidence type="ECO:0000256" key="8">
    <source>
        <dbReference type="ARBA" id="ARBA00018312"/>
    </source>
</evidence>
<dbReference type="InterPro" id="IPR001095">
    <property type="entry name" value="Acetyl_CoA_COase_a_su"/>
</dbReference>
<dbReference type="GO" id="GO:2001295">
    <property type="term" value="P:malonyl-CoA biosynthetic process"/>
    <property type="evidence" value="ECO:0007669"/>
    <property type="project" value="UniProtKB-UniPathway"/>
</dbReference>
<evidence type="ECO:0000256" key="7">
    <source>
        <dbReference type="ARBA" id="ARBA00011883"/>
    </source>
</evidence>
<dbReference type="Proteomes" id="UP000186323">
    <property type="component" value="Chromosome I"/>
</dbReference>
<dbReference type="InterPro" id="IPR000438">
    <property type="entry name" value="Acetyl_CoA_COase_Trfase_b_su"/>
</dbReference>
<comment type="cofactor">
    <cofactor evidence="1">
        <name>Zn(2+)</name>
        <dbReference type="ChEBI" id="CHEBI:29105"/>
    </cofactor>
</comment>
<reference evidence="22" key="1">
    <citation type="submission" date="2016-10" db="EMBL/GenBank/DDBJ databases">
        <authorList>
            <person name="Wegmann U."/>
        </authorList>
    </citation>
    <scope>NUCLEOTIDE SEQUENCE [LARGE SCALE GENOMIC DNA]</scope>
</reference>
<evidence type="ECO:0000313" key="21">
    <source>
        <dbReference type="EMBL" id="SFV73999.1"/>
    </source>
</evidence>
<keyword evidence="21" id="KW-0436">Ligase</keyword>
<keyword evidence="10" id="KW-0444">Lipid biosynthesis</keyword>
<dbReference type="PANTHER" id="PTHR42853:SF3">
    <property type="entry name" value="ACETYL-COENZYME A CARBOXYLASE CARBOXYL TRANSFERASE SUBUNIT ALPHA, CHLOROPLASTIC"/>
    <property type="match status" value="1"/>
</dbReference>
<dbReference type="Gene3D" id="3.90.226.10">
    <property type="entry name" value="2-enoyl-CoA Hydratase, Chain A, domain 1"/>
    <property type="match status" value="2"/>
</dbReference>
<evidence type="ECO:0000256" key="15">
    <source>
        <dbReference type="ARBA" id="ARBA00023098"/>
    </source>
</evidence>
<dbReference type="GO" id="GO:0006633">
    <property type="term" value="P:fatty acid biosynthetic process"/>
    <property type="evidence" value="ECO:0007669"/>
    <property type="project" value="UniProtKB-KW"/>
</dbReference>
<evidence type="ECO:0000256" key="13">
    <source>
        <dbReference type="ARBA" id="ARBA00022832"/>
    </source>
</evidence>
<evidence type="ECO:0000256" key="11">
    <source>
        <dbReference type="ARBA" id="ARBA00022679"/>
    </source>
</evidence>
<evidence type="ECO:0000256" key="5">
    <source>
        <dbReference type="ARBA" id="ARBA00010284"/>
    </source>
</evidence>
<keyword evidence="13" id="KW-0276">Fatty acid metabolism</keyword>
<dbReference type="PROSITE" id="PS50980">
    <property type="entry name" value="COA_CT_NTER"/>
    <property type="match status" value="1"/>
</dbReference>
<evidence type="ECO:0000256" key="1">
    <source>
        <dbReference type="ARBA" id="ARBA00001947"/>
    </source>
</evidence>
<sequence length="747" mass="84365">MDNTIEKRIQSLNDRLSYTRDIFAGKHEDSIRLLDEKLAEFTARVRNGEVEDPHTEIVSLEDLFVFVEKRLEKLITPMDRVRIVRHPQRICLRDILENVYDNFTEVGGQDEHSLDPSMLIARAVITRRRGKKMHTQSVMVIGQEKGHGAEFRNGGSVKPWGNAKALQYMRVAETEGIPIHCYIFTPGSYPIEDYPGAAQQIARNIYTMAGLRVPVISIISEGGSGGAEAIGLADKRLMLSHGYYSVISPEGAAAIEGRLKAGQRAAPELIEHCAQNLHITAQDNLSFGYIDSVVQEPALGARPYHFDFFRSLRQEVLRATDEVVITNTKPPMIRGLALARLRNPEANLDEMYVRWGMSGAAKNRMRERRQQKFLRLSRAAAIDNRPFLSKNAAALRDWVTKPWMHFKYDFVRRHQRKLHNIMEELGSEWDVFKGRLLSPWKRIAGPAEKKATAKELTTLSNWVEDNRVSKWNYLSPRYKIDRAITCPNSASYGCLDLWGPDLFAEFAGVCSHCGYHFPMEPEWYVQNVFDKGSVFEFNREIEAGNPLNFPNFDERIKAAQEKTGCRSGCMTFEARIDGTKLVVAMLMGTFRGGSFGAAEGYKFVEAAALAAKKRYPFLAYVHGTAGIRIQEGTHGVIQMPRCTVAVRRYIESGGLYLVLYDTNSFAGPVASFLGCAPYQFAVRSSNIGFAGPGVIKETTGMDIPPKYHRSYRALSRGHIQGIWDRRQIRANLKQALLTMGGRNLYYR</sequence>
<keyword evidence="22" id="KW-1185">Reference proteome</keyword>
<protein>
    <recommendedName>
        <fullName evidence="8">Acetyl-coenzyme A carboxylase carboxyl transferase subunits beta/alpha</fullName>
        <ecNumber evidence="7">2.1.3.15</ecNumber>
    </recommendedName>
</protein>
<keyword evidence="16" id="KW-0275">Fatty acid biosynthesis</keyword>
<evidence type="ECO:0000256" key="18">
    <source>
        <dbReference type="ARBA" id="ARBA00049152"/>
    </source>
</evidence>
<keyword evidence="15" id="KW-0443">Lipid metabolism</keyword>
<dbReference type="SUPFAM" id="SSF52096">
    <property type="entry name" value="ClpP/crotonase"/>
    <property type="match status" value="2"/>
</dbReference>
<keyword evidence="9" id="KW-0963">Cytoplasm</keyword>
<evidence type="ECO:0000256" key="12">
    <source>
        <dbReference type="ARBA" id="ARBA00022741"/>
    </source>
</evidence>
<dbReference type="InterPro" id="IPR011763">
    <property type="entry name" value="COA_CT_C"/>
</dbReference>
<keyword evidence="12" id="KW-0547">Nucleotide-binding</keyword>
<dbReference type="GO" id="GO:0005524">
    <property type="term" value="F:ATP binding"/>
    <property type="evidence" value="ECO:0007669"/>
    <property type="project" value="UniProtKB-KW"/>
</dbReference>